<feature type="transmembrane region" description="Helical" evidence="8">
    <location>
        <begin position="242"/>
        <end position="261"/>
    </location>
</feature>
<comment type="caution">
    <text evidence="9">The sequence shown here is derived from an EMBL/GenBank/DDBJ whole genome shotgun (WGS) entry which is preliminary data.</text>
</comment>
<keyword evidence="5 8" id="KW-1133">Transmembrane helix</keyword>
<dbReference type="GO" id="GO:0022857">
    <property type="term" value="F:transmembrane transporter activity"/>
    <property type="evidence" value="ECO:0007669"/>
    <property type="project" value="InterPro"/>
</dbReference>
<protein>
    <recommendedName>
        <fullName evidence="11">EamA domain-containing protein</fullName>
    </recommendedName>
</protein>
<organism evidence="9 10">
    <name type="scientific">Rhododendron griersonianum</name>
    <dbReference type="NCBI Taxonomy" id="479676"/>
    <lineage>
        <taxon>Eukaryota</taxon>
        <taxon>Viridiplantae</taxon>
        <taxon>Streptophyta</taxon>
        <taxon>Embryophyta</taxon>
        <taxon>Tracheophyta</taxon>
        <taxon>Spermatophyta</taxon>
        <taxon>Magnoliopsida</taxon>
        <taxon>eudicotyledons</taxon>
        <taxon>Gunneridae</taxon>
        <taxon>Pentapetalae</taxon>
        <taxon>asterids</taxon>
        <taxon>Ericales</taxon>
        <taxon>Ericaceae</taxon>
        <taxon>Ericoideae</taxon>
        <taxon>Rhodoreae</taxon>
        <taxon>Rhododendron</taxon>
    </lineage>
</organism>
<name>A0AAV6LRA7_9ERIC</name>
<evidence type="ECO:0008006" key="11">
    <source>
        <dbReference type="Google" id="ProtNLM"/>
    </source>
</evidence>
<feature type="region of interest" description="Disordered" evidence="7">
    <location>
        <begin position="397"/>
        <end position="422"/>
    </location>
</feature>
<proteinExistence type="inferred from homology"/>
<comment type="subcellular location">
    <subcellularLocation>
        <location evidence="1">Membrane</location>
        <topology evidence="1">Multi-pass membrane protein</topology>
    </subcellularLocation>
</comment>
<feature type="transmembrane region" description="Helical" evidence="8">
    <location>
        <begin position="184"/>
        <end position="202"/>
    </location>
</feature>
<evidence type="ECO:0000256" key="6">
    <source>
        <dbReference type="ARBA" id="ARBA00023136"/>
    </source>
</evidence>
<feature type="transmembrane region" description="Helical" evidence="8">
    <location>
        <begin position="39"/>
        <end position="57"/>
    </location>
</feature>
<feature type="transmembrane region" description="Helical" evidence="8">
    <location>
        <begin position="12"/>
        <end position="33"/>
    </location>
</feature>
<evidence type="ECO:0000256" key="8">
    <source>
        <dbReference type="SAM" id="Phobius"/>
    </source>
</evidence>
<dbReference type="AlphaFoldDB" id="A0AAV6LRA7"/>
<comment type="similarity">
    <text evidence="2">Belongs to the SLC35F solute transporter family.</text>
</comment>
<evidence type="ECO:0000256" key="5">
    <source>
        <dbReference type="ARBA" id="ARBA00022989"/>
    </source>
</evidence>
<evidence type="ECO:0000256" key="1">
    <source>
        <dbReference type="ARBA" id="ARBA00004141"/>
    </source>
</evidence>
<feature type="transmembrane region" description="Helical" evidence="8">
    <location>
        <begin position="370"/>
        <end position="388"/>
    </location>
</feature>
<gene>
    <name evidence="9" type="ORF">RHGRI_002756</name>
</gene>
<dbReference type="Gene3D" id="1.10.3730.20">
    <property type="match status" value="1"/>
</dbReference>
<evidence type="ECO:0000256" key="2">
    <source>
        <dbReference type="ARBA" id="ARBA00007863"/>
    </source>
</evidence>
<dbReference type="Proteomes" id="UP000823749">
    <property type="component" value="Chromosome 1"/>
</dbReference>
<evidence type="ECO:0000256" key="7">
    <source>
        <dbReference type="SAM" id="MobiDB-lite"/>
    </source>
</evidence>
<evidence type="ECO:0000313" key="10">
    <source>
        <dbReference type="Proteomes" id="UP000823749"/>
    </source>
</evidence>
<evidence type="ECO:0000256" key="4">
    <source>
        <dbReference type="ARBA" id="ARBA00022692"/>
    </source>
</evidence>
<evidence type="ECO:0000256" key="3">
    <source>
        <dbReference type="ARBA" id="ARBA00022448"/>
    </source>
</evidence>
<dbReference type="GO" id="GO:0016020">
    <property type="term" value="C:membrane"/>
    <property type="evidence" value="ECO:0007669"/>
    <property type="project" value="UniProtKB-SubCell"/>
</dbReference>
<keyword evidence="6 8" id="KW-0472">Membrane</keyword>
<dbReference type="InterPro" id="IPR009262">
    <property type="entry name" value="SLC35_F1/F2/F6"/>
</dbReference>
<dbReference type="SUPFAM" id="SSF103481">
    <property type="entry name" value="Multidrug resistance efflux transporter EmrE"/>
    <property type="match status" value="2"/>
</dbReference>
<evidence type="ECO:0000313" key="9">
    <source>
        <dbReference type="EMBL" id="KAG5567300.1"/>
    </source>
</evidence>
<keyword evidence="3" id="KW-0813">Transport</keyword>
<keyword evidence="10" id="KW-1185">Reference proteome</keyword>
<accession>A0AAV6LRA7</accession>
<feature type="compositionally biased region" description="Polar residues" evidence="7">
    <location>
        <begin position="406"/>
        <end position="422"/>
    </location>
</feature>
<feature type="transmembrane region" description="Helical" evidence="8">
    <location>
        <begin position="281"/>
        <end position="302"/>
    </location>
</feature>
<dbReference type="InterPro" id="IPR037185">
    <property type="entry name" value="EmrE-like"/>
</dbReference>
<sequence>MKSEAWRWVLGLIYIVVVATIWIVASFVVQSVVDEGVSPFLIAYICNSLFVVYIPLFEIGRYLEDKYVSIFFWRNRKGSSSQDLGGSEEVLLLEQRDTGTQAELNPGSIVGQQEITHHEGHVILESENDIDNPSVCGDANKGLDAKGRWTRSRVAKISLLICPFWFLAQFTFNLSLKYTSVTSNTILSSVSSLFTFLVALAFLGEKFTWVKLVSVILCMAGTIIVGLGDSETGLSATASNPLLGDILALVSAALYAVYITLIRRKLPDDDGKSGIVSMAQFLGYLGLFNLLIFLPVALILNFTKLEPFKVLTWKQVGLLVGKGLLDNVLSDYLWAKAVLLTTTTVATAGLTIQVPIAAVVDALTGNAPNLMDYIGAAAVMVGFAGINIPSDAFSRSKEESLEPENGQESSCSSLLSTHFQSS</sequence>
<dbReference type="PANTHER" id="PTHR23051:SF0">
    <property type="entry name" value="SOLUTE CARRIER FAMILY 35 MEMBER F5"/>
    <property type="match status" value="1"/>
</dbReference>
<dbReference type="Pfam" id="PF06027">
    <property type="entry name" value="SLC35F"/>
    <property type="match status" value="1"/>
</dbReference>
<feature type="transmembrane region" description="Helical" evidence="8">
    <location>
        <begin position="154"/>
        <end position="172"/>
    </location>
</feature>
<dbReference type="PANTHER" id="PTHR23051">
    <property type="entry name" value="SOLUTE CARRIER FAMILY 35, MEMBER F5"/>
    <property type="match status" value="1"/>
</dbReference>
<reference evidence="9" key="1">
    <citation type="submission" date="2020-08" db="EMBL/GenBank/DDBJ databases">
        <title>Plant Genome Project.</title>
        <authorList>
            <person name="Zhang R.-G."/>
        </authorList>
    </citation>
    <scope>NUCLEOTIDE SEQUENCE</scope>
    <source>
        <strain evidence="9">WSP0</strain>
        <tissue evidence="9">Leaf</tissue>
    </source>
</reference>
<keyword evidence="4 8" id="KW-0812">Transmembrane</keyword>
<dbReference type="EMBL" id="JACTNZ010000001">
    <property type="protein sequence ID" value="KAG5567300.1"/>
    <property type="molecule type" value="Genomic_DNA"/>
</dbReference>
<feature type="transmembrane region" description="Helical" evidence="8">
    <location>
        <begin position="209"/>
        <end position="227"/>
    </location>
</feature>
<feature type="transmembrane region" description="Helical" evidence="8">
    <location>
        <begin position="337"/>
        <end position="358"/>
    </location>
</feature>